<evidence type="ECO:0000256" key="3">
    <source>
        <dbReference type="ARBA" id="ARBA00009085"/>
    </source>
</evidence>
<evidence type="ECO:0000259" key="14">
    <source>
        <dbReference type="Pfam" id="PF00443"/>
    </source>
</evidence>
<dbReference type="Pfam" id="PF00443">
    <property type="entry name" value="UCH"/>
    <property type="match status" value="1"/>
</dbReference>
<evidence type="ECO:0000256" key="7">
    <source>
        <dbReference type="ARBA" id="ARBA00022801"/>
    </source>
</evidence>
<dbReference type="GO" id="GO:0006508">
    <property type="term" value="P:proteolysis"/>
    <property type="evidence" value="ECO:0007669"/>
    <property type="project" value="UniProtKB-KW"/>
</dbReference>
<dbReference type="AlphaFoldDB" id="E9GZC0"/>
<sequence>MDDNDFCFDLETSLVNVRQPLPILFDLFVKLMRVSDDDDEEELVDDLHWYVLFIVKTPQFISNLHLLDVTFREGGQQDASEFCVRLLQHFAEKVPAVTATVLQNYFEGSIMQKLICQACGHSSESHQTVFTWDLPLPLESYSNGGCMNAYMAQEECVWDCPECESKKAFMVKSIEKSRGHYICQSKGSDGVIRLFDDDRVNQEPWGKHSAAAYILFYAPLKVPVHLCDHLVQRSYNWMVA</sequence>
<feature type="domain" description="Peptidase C19 ubiquitin carboxyl-terminal hydrolase" evidence="14">
    <location>
        <begin position="55"/>
        <end position="161"/>
    </location>
</feature>
<evidence type="ECO:0000256" key="4">
    <source>
        <dbReference type="ARBA" id="ARBA00012759"/>
    </source>
</evidence>
<evidence type="ECO:0000256" key="2">
    <source>
        <dbReference type="ARBA" id="ARBA00004604"/>
    </source>
</evidence>
<keyword evidence="6" id="KW-0833">Ubl conjugation pathway</keyword>
<evidence type="ECO:0000256" key="10">
    <source>
        <dbReference type="ARBA" id="ARBA00041300"/>
    </source>
</evidence>
<evidence type="ECO:0000256" key="11">
    <source>
        <dbReference type="ARBA" id="ARBA00042154"/>
    </source>
</evidence>
<evidence type="ECO:0000256" key="8">
    <source>
        <dbReference type="ARBA" id="ARBA00022807"/>
    </source>
</evidence>
<keyword evidence="16" id="KW-1185">Reference proteome</keyword>
<dbReference type="InParanoid" id="E9GZC0"/>
<name>E9GZC0_DAPPU</name>
<comment type="subcellular location">
    <subcellularLocation>
        <location evidence="2">Nucleus</location>
        <location evidence="2">Nucleolus</location>
    </subcellularLocation>
</comment>
<dbReference type="EMBL" id="GL732577">
    <property type="protein sequence ID" value="EFX75186.1"/>
    <property type="molecule type" value="Genomic_DNA"/>
</dbReference>
<dbReference type="InterPro" id="IPR038765">
    <property type="entry name" value="Papain-like_cys_pep_sf"/>
</dbReference>
<dbReference type="Proteomes" id="UP000000305">
    <property type="component" value="Unassembled WGS sequence"/>
</dbReference>
<dbReference type="SUPFAM" id="SSF54001">
    <property type="entry name" value="Cysteine proteinases"/>
    <property type="match status" value="1"/>
</dbReference>
<dbReference type="HOGENOM" id="CLU_1157445_0_0_1"/>
<reference evidence="15 16" key="1">
    <citation type="journal article" date="2011" name="Science">
        <title>The ecoresponsive genome of Daphnia pulex.</title>
        <authorList>
            <person name="Colbourne J.K."/>
            <person name="Pfrender M.E."/>
            <person name="Gilbert D."/>
            <person name="Thomas W.K."/>
            <person name="Tucker A."/>
            <person name="Oakley T.H."/>
            <person name="Tokishita S."/>
            <person name="Aerts A."/>
            <person name="Arnold G.J."/>
            <person name="Basu M.K."/>
            <person name="Bauer D.J."/>
            <person name="Caceres C.E."/>
            <person name="Carmel L."/>
            <person name="Casola C."/>
            <person name="Choi J.H."/>
            <person name="Detter J.C."/>
            <person name="Dong Q."/>
            <person name="Dusheyko S."/>
            <person name="Eads B.D."/>
            <person name="Frohlich T."/>
            <person name="Geiler-Samerotte K.A."/>
            <person name="Gerlach D."/>
            <person name="Hatcher P."/>
            <person name="Jogdeo S."/>
            <person name="Krijgsveld J."/>
            <person name="Kriventseva E.V."/>
            <person name="Kultz D."/>
            <person name="Laforsch C."/>
            <person name="Lindquist E."/>
            <person name="Lopez J."/>
            <person name="Manak J.R."/>
            <person name="Muller J."/>
            <person name="Pangilinan J."/>
            <person name="Patwardhan R.P."/>
            <person name="Pitluck S."/>
            <person name="Pritham E.J."/>
            <person name="Rechtsteiner A."/>
            <person name="Rho M."/>
            <person name="Rogozin I.B."/>
            <person name="Sakarya O."/>
            <person name="Salamov A."/>
            <person name="Schaack S."/>
            <person name="Shapiro H."/>
            <person name="Shiga Y."/>
            <person name="Skalitzky C."/>
            <person name="Smith Z."/>
            <person name="Souvorov A."/>
            <person name="Sung W."/>
            <person name="Tang Z."/>
            <person name="Tsuchiya D."/>
            <person name="Tu H."/>
            <person name="Vos H."/>
            <person name="Wang M."/>
            <person name="Wolf Y.I."/>
            <person name="Yamagata H."/>
            <person name="Yamada T."/>
            <person name="Ye Y."/>
            <person name="Shaw J.R."/>
            <person name="Andrews J."/>
            <person name="Crease T.J."/>
            <person name="Tang H."/>
            <person name="Lucas S.M."/>
            <person name="Robertson H.M."/>
            <person name="Bork P."/>
            <person name="Koonin E.V."/>
            <person name="Zdobnov E.M."/>
            <person name="Grigoriev I.V."/>
            <person name="Lynch M."/>
            <person name="Boore J.L."/>
        </authorList>
    </citation>
    <scope>NUCLEOTIDE SEQUENCE [LARGE SCALE GENOMIC DNA]</scope>
</reference>
<comment type="catalytic activity">
    <reaction evidence="1">
        <text>Thiol-dependent hydrolysis of ester, thioester, amide, peptide and isopeptide bonds formed by the C-terminal Gly of ubiquitin (a 76-residue protein attached to proteins as an intracellular targeting signal).</text>
        <dbReference type="EC" id="3.4.19.12"/>
    </reaction>
</comment>
<organism evidence="15 16">
    <name type="scientific">Daphnia pulex</name>
    <name type="common">Water flea</name>
    <dbReference type="NCBI Taxonomy" id="6669"/>
    <lineage>
        <taxon>Eukaryota</taxon>
        <taxon>Metazoa</taxon>
        <taxon>Ecdysozoa</taxon>
        <taxon>Arthropoda</taxon>
        <taxon>Crustacea</taxon>
        <taxon>Branchiopoda</taxon>
        <taxon>Diplostraca</taxon>
        <taxon>Cladocera</taxon>
        <taxon>Anomopoda</taxon>
        <taxon>Daphniidae</taxon>
        <taxon>Daphnia</taxon>
    </lineage>
</organism>
<dbReference type="InterPro" id="IPR050164">
    <property type="entry name" value="Peptidase_C19"/>
</dbReference>
<evidence type="ECO:0000256" key="9">
    <source>
        <dbReference type="ARBA" id="ARBA00039432"/>
    </source>
</evidence>
<proteinExistence type="inferred from homology"/>
<keyword evidence="8" id="KW-0788">Thiol protease</keyword>
<dbReference type="PhylomeDB" id="E9GZC0"/>
<comment type="similarity">
    <text evidence="3">Belongs to the peptidase C19 family.</text>
</comment>
<evidence type="ECO:0000313" key="16">
    <source>
        <dbReference type="Proteomes" id="UP000000305"/>
    </source>
</evidence>
<dbReference type="KEGG" id="dpx:DAPPUDRAFT_250827"/>
<dbReference type="PANTHER" id="PTHR24006">
    <property type="entry name" value="UBIQUITIN CARBOXYL-TERMINAL HYDROLASE"/>
    <property type="match status" value="1"/>
</dbReference>
<keyword evidence="5" id="KW-0645">Protease</keyword>
<gene>
    <name evidence="15" type="ORF">DAPPUDRAFT_250827</name>
</gene>
<evidence type="ECO:0000313" key="15">
    <source>
        <dbReference type="EMBL" id="EFX75186.1"/>
    </source>
</evidence>
<dbReference type="EC" id="3.4.19.12" evidence="4"/>
<dbReference type="InterPro" id="IPR001394">
    <property type="entry name" value="Peptidase_C19_UCH"/>
</dbReference>
<evidence type="ECO:0000256" key="6">
    <source>
        <dbReference type="ARBA" id="ARBA00022786"/>
    </source>
</evidence>
<dbReference type="PANTHER" id="PTHR24006:SF758">
    <property type="entry name" value="UBIQUITIN CARBOXYL-TERMINAL HYDROLASE 36"/>
    <property type="match status" value="1"/>
</dbReference>
<dbReference type="GO" id="GO:0004843">
    <property type="term" value="F:cysteine-type deubiquitinase activity"/>
    <property type="evidence" value="ECO:0007669"/>
    <property type="project" value="UniProtKB-EC"/>
</dbReference>
<evidence type="ECO:0000256" key="12">
    <source>
        <dbReference type="ARBA" id="ARBA00042420"/>
    </source>
</evidence>
<evidence type="ECO:0000256" key="1">
    <source>
        <dbReference type="ARBA" id="ARBA00000707"/>
    </source>
</evidence>
<dbReference type="Gene3D" id="3.90.70.10">
    <property type="entry name" value="Cysteine proteinases"/>
    <property type="match status" value="1"/>
</dbReference>
<protein>
    <recommendedName>
        <fullName evidence="9">Ubiquitin carboxyl-terminal hydrolase 36</fullName>
        <ecNumber evidence="4">3.4.19.12</ecNumber>
    </recommendedName>
    <alternativeName>
        <fullName evidence="12">Deubiquitinating enzyme 36</fullName>
    </alternativeName>
    <alternativeName>
        <fullName evidence="11">Protein scrawny</fullName>
    </alternativeName>
    <alternativeName>
        <fullName evidence="10">Ubiquitin thioesterase 36</fullName>
    </alternativeName>
    <alternativeName>
        <fullName evidence="13">Ubiquitin-specific-processing protease 36</fullName>
    </alternativeName>
</protein>
<dbReference type="GO" id="GO:0016579">
    <property type="term" value="P:protein deubiquitination"/>
    <property type="evidence" value="ECO:0007669"/>
    <property type="project" value="InterPro"/>
</dbReference>
<dbReference type="GO" id="GO:0005730">
    <property type="term" value="C:nucleolus"/>
    <property type="evidence" value="ECO:0007669"/>
    <property type="project" value="UniProtKB-SubCell"/>
</dbReference>
<keyword evidence="7" id="KW-0378">Hydrolase</keyword>
<accession>E9GZC0</accession>
<evidence type="ECO:0000256" key="13">
    <source>
        <dbReference type="ARBA" id="ARBA00043009"/>
    </source>
</evidence>
<evidence type="ECO:0000256" key="5">
    <source>
        <dbReference type="ARBA" id="ARBA00022670"/>
    </source>
</evidence>